<proteinExistence type="inferred from homology"/>
<dbReference type="GeneID" id="28819294"/>
<dbReference type="KEGG" id="psco:LY89DRAFT_589972"/>
<evidence type="ECO:0000256" key="3">
    <source>
        <dbReference type="ARBA" id="ARBA00023002"/>
    </source>
</evidence>
<name>A0A194X2J3_MOLSC</name>
<protein>
    <submittedName>
        <fullName evidence="4">NAD(P)-binding protein</fullName>
    </submittedName>
</protein>
<keyword evidence="3" id="KW-0560">Oxidoreductase</keyword>
<comment type="similarity">
    <text evidence="1">Belongs to the short-chain dehydrogenases/reductases (SDR) family.</text>
</comment>
<organism evidence="4 5">
    <name type="scientific">Mollisia scopiformis</name>
    <name type="common">Conifer needle endophyte fungus</name>
    <name type="synonym">Phialocephala scopiformis</name>
    <dbReference type="NCBI Taxonomy" id="149040"/>
    <lineage>
        <taxon>Eukaryota</taxon>
        <taxon>Fungi</taxon>
        <taxon>Dikarya</taxon>
        <taxon>Ascomycota</taxon>
        <taxon>Pezizomycotina</taxon>
        <taxon>Leotiomycetes</taxon>
        <taxon>Helotiales</taxon>
        <taxon>Mollisiaceae</taxon>
        <taxon>Mollisia</taxon>
    </lineage>
</organism>
<dbReference type="EMBL" id="KQ947420">
    <property type="protein sequence ID" value="KUJ14229.1"/>
    <property type="molecule type" value="Genomic_DNA"/>
</dbReference>
<gene>
    <name evidence="4" type="ORF">LY89DRAFT_589972</name>
</gene>
<dbReference type="InterPro" id="IPR020904">
    <property type="entry name" value="Sc_DH/Rdtase_CS"/>
</dbReference>
<dbReference type="PANTHER" id="PTHR43544:SF7">
    <property type="entry name" value="NADB-LER2"/>
    <property type="match status" value="1"/>
</dbReference>
<reference evidence="4 5" key="1">
    <citation type="submission" date="2015-10" db="EMBL/GenBank/DDBJ databases">
        <title>Full genome of DAOMC 229536 Phialocephala scopiformis, a fungal endophyte of spruce producing the potent anti-insectan compound rugulosin.</title>
        <authorList>
            <consortium name="DOE Joint Genome Institute"/>
            <person name="Walker A.K."/>
            <person name="Frasz S.L."/>
            <person name="Seifert K.A."/>
            <person name="Miller J.D."/>
            <person name="Mondo S.J."/>
            <person name="Labutti K."/>
            <person name="Lipzen A."/>
            <person name="Dockter R."/>
            <person name="Kennedy M."/>
            <person name="Grigoriev I.V."/>
            <person name="Spatafora J.W."/>
        </authorList>
    </citation>
    <scope>NUCLEOTIDE SEQUENCE [LARGE SCALE GENOMIC DNA]</scope>
    <source>
        <strain evidence="4 5">CBS 120377</strain>
    </source>
</reference>
<evidence type="ECO:0000313" key="5">
    <source>
        <dbReference type="Proteomes" id="UP000070700"/>
    </source>
</evidence>
<keyword evidence="5" id="KW-1185">Reference proteome</keyword>
<dbReference type="InterPro" id="IPR002347">
    <property type="entry name" value="SDR_fam"/>
</dbReference>
<dbReference type="InterPro" id="IPR051468">
    <property type="entry name" value="Fungal_SecMetab_SDRs"/>
</dbReference>
<dbReference type="OrthoDB" id="9876299at2759"/>
<evidence type="ECO:0000256" key="2">
    <source>
        <dbReference type="ARBA" id="ARBA00022857"/>
    </source>
</evidence>
<evidence type="ECO:0000256" key="1">
    <source>
        <dbReference type="ARBA" id="ARBA00006484"/>
    </source>
</evidence>
<evidence type="ECO:0000313" key="4">
    <source>
        <dbReference type="EMBL" id="KUJ14229.1"/>
    </source>
</evidence>
<dbReference type="CDD" id="cd05325">
    <property type="entry name" value="carb_red_sniffer_like_SDR_c"/>
    <property type="match status" value="1"/>
</dbReference>
<dbReference type="PANTHER" id="PTHR43544">
    <property type="entry name" value="SHORT-CHAIN DEHYDROGENASE/REDUCTASE"/>
    <property type="match status" value="1"/>
</dbReference>
<keyword evidence="2" id="KW-0521">NADP</keyword>
<dbReference type="GO" id="GO:0016491">
    <property type="term" value="F:oxidoreductase activity"/>
    <property type="evidence" value="ECO:0007669"/>
    <property type="project" value="UniProtKB-KW"/>
</dbReference>
<accession>A0A194X2J3</accession>
<dbReference type="Gene3D" id="3.40.50.720">
    <property type="entry name" value="NAD(P)-binding Rossmann-like Domain"/>
    <property type="match status" value="1"/>
</dbReference>
<dbReference type="Proteomes" id="UP000070700">
    <property type="component" value="Unassembled WGS sequence"/>
</dbReference>
<dbReference type="GO" id="GO:0005737">
    <property type="term" value="C:cytoplasm"/>
    <property type="evidence" value="ECO:0007669"/>
    <property type="project" value="TreeGrafter"/>
</dbReference>
<dbReference type="RefSeq" id="XP_018068584.1">
    <property type="nucleotide sequence ID" value="XM_018209568.1"/>
</dbReference>
<dbReference type="Pfam" id="PF00106">
    <property type="entry name" value="adh_short"/>
    <property type="match status" value="1"/>
</dbReference>
<sequence length="244" mass="26064">MSPTTYLITGASRGLGLGLLKAYLSRPNTTVIAAVRNPTSASSLNTLPKGEGSTLIIVKIDSASHTDALAAVKELTTVHNINTLDVVIANAGISNTLAPVAIVPLSEIEEHFNVNAIGPFLLFQACFPLLKKGSKFIGMSSALATISGMEMRPFPMTAYGVSKAALNYFVRKIHFENEELISFALDPGFVQTDMGNTGAQLVGMKEATTPIDDCVAGMLKIIDESTREKTSGRFPIWEGGEFPW</sequence>
<dbReference type="AlphaFoldDB" id="A0A194X2J3"/>
<dbReference type="InterPro" id="IPR036291">
    <property type="entry name" value="NAD(P)-bd_dom_sf"/>
</dbReference>
<dbReference type="PRINTS" id="PR00081">
    <property type="entry name" value="GDHRDH"/>
</dbReference>
<dbReference type="FunCoup" id="A0A194X2J3">
    <property type="interactions" value="134"/>
</dbReference>
<dbReference type="PROSITE" id="PS00061">
    <property type="entry name" value="ADH_SHORT"/>
    <property type="match status" value="1"/>
</dbReference>
<dbReference type="SUPFAM" id="SSF51735">
    <property type="entry name" value="NAD(P)-binding Rossmann-fold domains"/>
    <property type="match status" value="1"/>
</dbReference>
<dbReference type="InParanoid" id="A0A194X2J3"/>